<protein>
    <recommendedName>
        <fullName evidence="4">DUF2975 domain-containing protein</fullName>
    </recommendedName>
</protein>
<evidence type="ECO:0000256" key="1">
    <source>
        <dbReference type="SAM" id="Phobius"/>
    </source>
</evidence>
<name>A0A0A6D265_9PSED</name>
<accession>A0A0A6D265</accession>
<dbReference type="Proteomes" id="UP000030564">
    <property type="component" value="Unassembled WGS sequence"/>
</dbReference>
<feature type="transmembrane region" description="Helical" evidence="1">
    <location>
        <begin position="123"/>
        <end position="141"/>
    </location>
</feature>
<keyword evidence="1" id="KW-0472">Membrane</keyword>
<comment type="caution">
    <text evidence="2">The sequence shown here is derived from an EMBL/GenBank/DDBJ whole genome shotgun (WGS) entry which is preliminary data.</text>
</comment>
<organism evidence="2 3">
    <name type="scientific">Pseudomonas chlororaphis</name>
    <dbReference type="NCBI Taxonomy" id="587753"/>
    <lineage>
        <taxon>Bacteria</taxon>
        <taxon>Pseudomonadati</taxon>
        <taxon>Pseudomonadota</taxon>
        <taxon>Gammaproteobacteria</taxon>
        <taxon>Pseudomonadales</taxon>
        <taxon>Pseudomonadaceae</taxon>
        <taxon>Pseudomonas</taxon>
    </lineage>
</organism>
<evidence type="ECO:0000313" key="3">
    <source>
        <dbReference type="Proteomes" id="UP000030564"/>
    </source>
</evidence>
<feature type="transmembrane region" description="Helical" evidence="1">
    <location>
        <begin position="80"/>
        <end position="102"/>
    </location>
</feature>
<keyword evidence="1" id="KW-0812">Transmembrane</keyword>
<keyword evidence="1" id="KW-1133">Transmembrane helix</keyword>
<feature type="transmembrane region" description="Helical" evidence="1">
    <location>
        <begin position="161"/>
        <end position="186"/>
    </location>
</feature>
<evidence type="ECO:0000313" key="2">
    <source>
        <dbReference type="EMBL" id="KHA69993.1"/>
    </source>
</evidence>
<dbReference type="EMBL" id="JSFK01000052">
    <property type="protein sequence ID" value="KHA69993.1"/>
    <property type="molecule type" value="Genomic_DNA"/>
</dbReference>
<sequence>MSTRNNGLALQRMHWVGLLAAILVWVLGVTEVGGNASIWFFKTDEMLAALLYAFAENSPQLLDPFVEGALLAPDTWLSPLVTALLVVLDFLPVLLSTYVLWLTGLFFLRLSRGETWTERNIKVLWRVGILCIISPAAYPLVETLQGLALSIDLPPGDRIFQFSVGLSSTSAYEIVKGVLLCLFSIIMRDAKVLSDEQSQYI</sequence>
<evidence type="ECO:0008006" key="4">
    <source>
        <dbReference type="Google" id="ProtNLM"/>
    </source>
</evidence>
<dbReference type="OrthoDB" id="6455585at2"/>
<proteinExistence type="predicted"/>
<gene>
    <name evidence="2" type="ORF">NZ35_28125</name>
</gene>
<dbReference type="PATRIC" id="fig|587753.9.peg.5181"/>
<reference evidence="2 3" key="1">
    <citation type="submission" date="2014-10" db="EMBL/GenBank/DDBJ databases">
        <title>Draft genome sequence of Pseudomonas chlororaphis EA105.</title>
        <authorList>
            <person name="McCully L.M."/>
            <person name="Bitzer A.S."/>
            <person name="Spence C."/>
            <person name="Bais H."/>
            <person name="Silby M.W."/>
        </authorList>
    </citation>
    <scope>NUCLEOTIDE SEQUENCE [LARGE SCALE GENOMIC DNA]</scope>
    <source>
        <strain evidence="2 3">EA105</strain>
    </source>
</reference>
<dbReference type="AlphaFoldDB" id="A0A0A6D265"/>